<accession>A0A0A9DHN5</accession>
<protein>
    <submittedName>
        <fullName evidence="2">Uncharacterized protein</fullName>
    </submittedName>
</protein>
<evidence type="ECO:0000313" key="2">
    <source>
        <dbReference type="EMBL" id="JAD85105.1"/>
    </source>
</evidence>
<reference evidence="2" key="2">
    <citation type="journal article" date="2015" name="Data Brief">
        <title>Shoot transcriptome of the giant reed, Arundo donax.</title>
        <authorList>
            <person name="Barrero R.A."/>
            <person name="Guerrero F.D."/>
            <person name="Moolhuijzen P."/>
            <person name="Goolsby J.A."/>
            <person name="Tidwell J."/>
            <person name="Bellgard S.E."/>
            <person name="Bellgard M.I."/>
        </authorList>
    </citation>
    <scope>NUCLEOTIDE SEQUENCE</scope>
    <source>
        <tissue evidence="2">Shoot tissue taken approximately 20 cm above the soil surface</tissue>
    </source>
</reference>
<feature type="compositionally biased region" description="Acidic residues" evidence="1">
    <location>
        <begin position="63"/>
        <end position="72"/>
    </location>
</feature>
<feature type="compositionally biased region" description="Basic and acidic residues" evidence="1">
    <location>
        <begin position="73"/>
        <end position="86"/>
    </location>
</feature>
<name>A0A0A9DHN5_ARUDO</name>
<evidence type="ECO:0000256" key="1">
    <source>
        <dbReference type="SAM" id="MobiDB-lite"/>
    </source>
</evidence>
<feature type="region of interest" description="Disordered" evidence="1">
    <location>
        <begin position="60"/>
        <end position="93"/>
    </location>
</feature>
<reference evidence="2" key="1">
    <citation type="submission" date="2014-09" db="EMBL/GenBank/DDBJ databases">
        <authorList>
            <person name="Magalhaes I.L.F."/>
            <person name="Oliveira U."/>
            <person name="Santos F.R."/>
            <person name="Vidigal T.H.D.A."/>
            <person name="Brescovit A.D."/>
            <person name="Santos A.J."/>
        </authorList>
    </citation>
    <scope>NUCLEOTIDE SEQUENCE</scope>
    <source>
        <tissue evidence="2">Shoot tissue taken approximately 20 cm above the soil surface</tissue>
    </source>
</reference>
<proteinExistence type="predicted"/>
<sequence length="129" mass="14806">MPWCSRFAQIRQHPWLPFSSSVLFPSDPQKLTDARFGYHLGDAPPSHARSGCRPWRRDLRMEEEGEGDDHVEEGDAHGQVEDDKARATSSGTRSRCWLWPRRHPRRRAFVFRPLPSASTPSPPIHGCNH</sequence>
<dbReference type="AlphaFoldDB" id="A0A0A9DHN5"/>
<dbReference type="EMBL" id="GBRH01212790">
    <property type="protein sequence ID" value="JAD85105.1"/>
    <property type="molecule type" value="Transcribed_RNA"/>
</dbReference>
<organism evidence="2">
    <name type="scientific">Arundo donax</name>
    <name type="common">Giant reed</name>
    <name type="synonym">Donax arundinaceus</name>
    <dbReference type="NCBI Taxonomy" id="35708"/>
    <lineage>
        <taxon>Eukaryota</taxon>
        <taxon>Viridiplantae</taxon>
        <taxon>Streptophyta</taxon>
        <taxon>Embryophyta</taxon>
        <taxon>Tracheophyta</taxon>
        <taxon>Spermatophyta</taxon>
        <taxon>Magnoliopsida</taxon>
        <taxon>Liliopsida</taxon>
        <taxon>Poales</taxon>
        <taxon>Poaceae</taxon>
        <taxon>PACMAD clade</taxon>
        <taxon>Arundinoideae</taxon>
        <taxon>Arundineae</taxon>
        <taxon>Arundo</taxon>
    </lineage>
</organism>